<proteinExistence type="inferred from homology"/>
<dbReference type="InterPro" id="IPR023996">
    <property type="entry name" value="TonB-dep_OMP_SusC/RagA"/>
</dbReference>
<dbReference type="GO" id="GO:0015344">
    <property type="term" value="F:siderophore uptake transmembrane transporter activity"/>
    <property type="evidence" value="ECO:0007669"/>
    <property type="project" value="TreeGrafter"/>
</dbReference>
<dbReference type="GO" id="GO:0044718">
    <property type="term" value="P:siderophore transmembrane transport"/>
    <property type="evidence" value="ECO:0007669"/>
    <property type="project" value="TreeGrafter"/>
</dbReference>
<dbReference type="OrthoDB" id="9768177at2"/>
<protein>
    <submittedName>
        <fullName evidence="10">SusC/RagA family TonB-linked outer membrane protein</fullName>
    </submittedName>
</protein>
<dbReference type="InterPro" id="IPR037066">
    <property type="entry name" value="Plug_dom_sf"/>
</dbReference>
<dbReference type="Proteomes" id="UP000223749">
    <property type="component" value="Chromosome"/>
</dbReference>
<dbReference type="KEGG" id="pgs:CPT03_04055"/>
<accession>A0A2D1UC47</accession>
<dbReference type="Pfam" id="PF13715">
    <property type="entry name" value="CarbopepD_reg_2"/>
    <property type="match status" value="1"/>
</dbReference>
<feature type="domain" description="TonB-dependent receptor plug" evidence="9">
    <location>
        <begin position="136"/>
        <end position="244"/>
    </location>
</feature>
<reference evidence="10 11" key="1">
    <citation type="submission" date="2017-10" db="EMBL/GenBank/DDBJ databases">
        <title>Whole genome of Pedobacter ginsengisoli T01R-27 isolated from tomato rhizosphere.</title>
        <authorList>
            <person name="Weon H.-Y."/>
            <person name="Lee S.A."/>
            <person name="Sang M.K."/>
            <person name="Song J."/>
        </authorList>
    </citation>
    <scope>NUCLEOTIDE SEQUENCE [LARGE SCALE GENOMIC DNA]</scope>
    <source>
        <strain evidence="10 11">T01R-27</strain>
    </source>
</reference>
<organism evidence="10 11">
    <name type="scientific">Pedobacter ginsengisoli</name>
    <dbReference type="NCBI Taxonomy" id="363852"/>
    <lineage>
        <taxon>Bacteria</taxon>
        <taxon>Pseudomonadati</taxon>
        <taxon>Bacteroidota</taxon>
        <taxon>Sphingobacteriia</taxon>
        <taxon>Sphingobacteriales</taxon>
        <taxon>Sphingobacteriaceae</taxon>
        <taxon>Pedobacter</taxon>
    </lineage>
</organism>
<evidence type="ECO:0000256" key="3">
    <source>
        <dbReference type="ARBA" id="ARBA00022452"/>
    </source>
</evidence>
<dbReference type="NCBIfam" id="TIGR04056">
    <property type="entry name" value="OMP_RagA_SusC"/>
    <property type="match status" value="1"/>
</dbReference>
<evidence type="ECO:0000256" key="5">
    <source>
        <dbReference type="ARBA" id="ARBA00022729"/>
    </source>
</evidence>
<dbReference type="SUPFAM" id="SSF49464">
    <property type="entry name" value="Carboxypeptidase regulatory domain-like"/>
    <property type="match status" value="1"/>
</dbReference>
<dbReference type="PANTHER" id="PTHR30069:SF29">
    <property type="entry name" value="HEMOGLOBIN AND HEMOGLOBIN-HAPTOGLOBIN-BINDING PROTEIN 1-RELATED"/>
    <property type="match status" value="1"/>
</dbReference>
<comment type="similarity">
    <text evidence="8">Belongs to the TonB-dependent receptor family.</text>
</comment>
<keyword evidence="3 8" id="KW-1134">Transmembrane beta strand</keyword>
<dbReference type="InterPro" id="IPR036942">
    <property type="entry name" value="Beta-barrel_TonB_sf"/>
</dbReference>
<evidence type="ECO:0000313" key="11">
    <source>
        <dbReference type="Proteomes" id="UP000223749"/>
    </source>
</evidence>
<dbReference type="EMBL" id="CP024091">
    <property type="protein sequence ID" value="ATP59131.1"/>
    <property type="molecule type" value="Genomic_DNA"/>
</dbReference>
<evidence type="ECO:0000313" key="10">
    <source>
        <dbReference type="EMBL" id="ATP59131.1"/>
    </source>
</evidence>
<dbReference type="InterPro" id="IPR039426">
    <property type="entry name" value="TonB-dep_rcpt-like"/>
</dbReference>
<dbReference type="InterPro" id="IPR012910">
    <property type="entry name" value="Plug_dom"/>
</dbReference>
<dbReference type="SUPFAM" id="SSF56935">
    <property type="entry name" value="Porins"/>
    <property type="match status" value="1"/>
</dbReference>
<keyword evidence="4 8" id="KW-0812">Transmembrane</keyword>
<evidence type="ECO:0000256" key="6">
    <source>
        <dbReference type="ARBA" id="ARBA00023136"/>
    </source>
</evidence>
<dbReference type="Pfam" id="PF07715">
    <property type="entry name" value="Plug"/>
    <property type="match status" value="1"/>
</dbReference>
<keyword evidence="7 8" id="KW-0998">Cell outer membrane</keyword>
<keyword evidence="6 8" id="KW-0472">Membrane</keyword>
<dbReference type="Gene3D" id="2.60.40.1120">
    <property type="entry name" value="Carboxypeptidase-like, regulatory domain"/>
    <property type="match status" value="1"/>
</dbReference>
<evidence type="ECO:0000256" key="4">
    <source>
        <dbReference type="ARBA" id="ARBA00022692"/>
    </source>
</evidence>
<dbReference type="PANTHER" id="PTHR30069">
    <property type="entry name" value="TONB-DEPENDENT OUTER MEMBRANE RECEPTOR"/>
    <property type="match status" value="1"/>
</dbReference>
<evidence type="ECO:0000256" key="7">
    <source>
        <dbReference type="ARBA" id="ARBA00023237"/>
    </source>
</evidence>
<keyword evidence="11" id="KW-1185">Reference proteome</keyword>
<dbReference type="NCBIfam" id="TIGR04057">
    <property type="entry name" value="SusC_RagA_signa"/>
    <property type="match status" value="1"/>
</dbReference>
<dbReference type="FunFam" id="2.60.40.1120:FF:000003">
    <property type="entry name" value="Outer membrane protein Omp121"/>
    <property type="match status" value="1"/>
</dbReference>
<evidence type="ECO:0000256" key="8">
    <source>
        <dbReference type="PROSITE-ProRule" id="PRU01360"/>
    </source>
</evidence>
<gene>
    <name evidence="10" type="ORF">CPT03_04055</name>
</gene>
<name>A0A2D1UC47_9SPHI</name>
<evidence type="ECO:0000256" key="2">
    <source>
        <dbReference type="ARBA" id="ARBA00022448"/>
    </source>
</evidence>
<dbReference type="InterPro" id="IPR008969">
    <property type="entry name" value="CarboxyPept-like_regulatory"/>
</dbReference>
<dbReference type="PROSITE" id="PS52016">
    <property type="entry name" value="TONB_DEPENDENT_REC_3"/>
    <property type="match status" value="1"/>
</dbReference>
<evidence type="ECO:0000256" key="1">
    <source>
        <dbReference type="ARBA" id="ARBA00004571"/>
    </source>
</evidence>
<dbReference type="InterPro" id="IPR023997">
    <property type="entry name" value="TonB-dep_OMP_SusC/RagA_CS"/>
</dbReference>
<keyword evidence="5" id="KW-0732">Signal</keyword>
<sequence length="1071" mass="118062">MILFSSLINLAYSKSSNTHNIPDRFSDLHYADIHSVLVNSAKFDQVISGTVTDAKGEPLPGVSVKVKGTNLGAVTDKSGKYKLTVPNNTSILVFSFIGFETRELAVNNKEVINVTLKDSNDVLEELVVVGYGKQKKATLTGAVETIDRKVFEDRAVTNVGLALQGQSPGLLVTRSSPRPGNEGLAFRIRGNSSVNGSDPLIIVDGVPVLNSYSFQNMNSDDIESISVLKDGAAAIYGSRASNGVILVTTKKGKGKLKVDYNGNARFNTNGITSYSPSMQQYASIWLAANEQETTPNYWVWGNKDNLLKMQQGVEGRYDLFGTDYYIFNANRLDEMFARRYSQQHNLSISKGTDTSGYRLSVGYANNKGNLATAYDGQKQYNLRFSNNYKLSEKFKIESNVSLINANTSTPSVGLDNTLYAFDMPFYPAKNPYGQWFATFNGIDGGANRNAAAMTAAGGRENRNSLTGRVDLTATYQIFKDLALEGLASLQNERFNSERYVLPVQLYNWYGTPTGIGLNTGGTNNTYNTNAWQGLYQYYSALLRYEKTINGVHNISAMAGLNAEKNSSQFLSGTRVGFADQGVYDISLAGLETQTNNGDKTQIGRYSYLTRLNYNYGEKYLLELVGRRDGNSRFASGYKFKNFGSAQLGWIFTKENFLTGITPVLNFGKIRASYGVTGNEASGLGAFDYLSTINIGSTVLGSPASPQSSSSLNNNGLISYTRTWEKVEQKNLGIDLEFFDSRLTTSFDVFEKNNIGMLINVNYPSVLGGTAPKTNSGKFNTKGWEFIIGWKDTKGDFSYNMAFNIGDTKTMVSGVEGADSYGAGRNGIVNGRPWQSWFVYKTDGYFKNQAEVDAYYAAYGTSTNLANMPKNNQAVALRPGDTKRVDVAGTGNITNIGDAKSSLVYAGDGTPHFNFGFNLGGSWKGFDLNTFFQGQLKQNIMRGGYMAYPFAALFTNQNPSYLGQTWTEGHQDALFPRLTVNPTRASWNYSNNDFMLQNNRYIRLKTLVVGYTLPQRMTEKIKLAKVRFYFSGNDLWEKTSIKDGFDPEMGEASINSGYPFARTWSFGLNVGF</sequence>
<keyword evidence="2 8" id="KW-0813">Transport</keyword>
<dbReference type="Gene3D" id="2.170.130.10">
    <property type="entry name" value="TonB-dependent receptor, plug domain"/>
    <property type="match status" value="1"/>
</dbReference>
<dbReference type="GO" id="GO:0009279">
    <property type="term" value="C:cell outer membrane"/>
    <property type="evidence" value="ECO:0007669"/>
    <property type="project" value="UniProtKB-SubCell"/>
</dbReference>
<dbReference type="AlphaFoldDB" id="A0A2D1UC47"/>
<dbReference type="Gene3D" id="2.40.170.20">
    <property type="entry name" value="TonB-dependent receptor, beta-barrel domain"/>
    <property type="match status" value="1"/>
</dbReference>
<comment type="subcellular location">
    <subcellularLocation>
        <location evidence="1 8">Cell outer membrane</location>
        <topology evidence="1 8">Multi-pass membrane protein</topology>
    </subcellularLocation>
</comment>
<evidence type="ECO:0000259" key="9">
    <source>
        <dbReference type="Pfam" id="PF07715"/>
    </source>
</evidence>